<dbReference type="Proteomes" id="UP000507470">
    <property type="component" value="Unassembled WGS sequence"/>
</dbReference>
<dbReference type="Pfam" id="PF01553">
    <property type="entry name" value="Acyltransferase"/>
    <property type="match status" value="1"/>
</dbReference>
<evidence type="ECO:0000256" key="2">
    <source>
        <dbReference type="ARBA" id="ARBA00005074"/>
    </source>
</evidence>
<keyword evidence="24" id="KW-1185">Reference proteome</keyword>
<dbReference type="InterPro" id="IPR045252">
    <property type="entry name" value="LPCAT1-like"/>
</dbReference>
<feature type="domain" description="EF-hand" evidence="22">
    <location>
        <begin position="473"/>
        <end position="507"/>
    </location>
</feature>
<dbReference type="CDD" id="cd07991">
    <property type="entry name" value="LPLAT_LPCAT1-like"/>
    <property type="match status" value="1"/>
</dbReference>
<evidence type="ECO:0000256" key="8">
    <source>
        <dbReference type="ARBA" id="ARBA00022837"/>
    </source>
</evidence>
<name>A0A6J7ZX04_MYTCO</name>
<evidence type="ECO:0000256" key="19">
    <source>
        <dbReference type="ARBA" id="ARBA00049593"/>
    </source>
</evidence>
<evidence type="ECO:0000256" key="3">
    <source>
        <dbReference type="ARBA" id="ARBA00008655"/>
    </source>
</evidence>
<comment type="function">
    <text evidence="19">In molluscan muscle, calcium regulation is associated with myosin rather than with actin. Muscle myosin contains two types of light chains: the catalytic light chain, essential for ATPase activity, and the regulatory light chain, a calcium-binding protein responsible for Ca(2+) dependent binding and Ca(2+) dependent Mg-ATPase activity.</text>
</comment>
<keyword evidence="16" id="KW-1208">Phospholipid metabolism</keyword>
<dbReference type="GO" id="GO:0005783">
    <property type="term" value="C:endoplasmic reticulum"/>
    <property type="evidence" value="ECO:0007669"/>
    <property type="project" value="TreeGrafter"/>
</dbReference>
<dbReference type="SMART" id="SM00563">
    <property type="entry name" value="PlsC"/>
    <property type="match status" value="1"/>
</dbReference>
<dbReference type="AlphaFoldDB" id="A0A6J7ZX04"/>
<keyword evidence="13" id="KW-0505">Motor protein</keyword>
<feature type="transmembrane region" description="Helical" evidence="21">
    <location>
        <begin position="83"/>
        <end position="104"/>
    </location>
</feature>
<dbReference type="EMBL" id="CACVKT020000204">
    <property type="protein sequence ID" value="CAC5357379.1"/>
    <property type="molecule type" value="Genomic_DNA"/>
</dbReference>
<dbReference type="PANTHER" id="PTHR23063">
    <property type="entry name" value="PHOSPHOLIPID ACYLTRANSFERASE"/>
    <property type="match status" value="1"/>
</dbReference>
<keyword evidence="14" id="KW-0514">Muscle protein</keyword>
<keyword evidence="15" id="KW-0594">Phospholipid biosynthesis</keyword>
<evidence type="ECO:0000313" key="23">
    <source>
        <dbReference type="EMBL" id="CAC5357379.1"/>
    </source>
</evidence>
<dbReference type="FunFam" id="1.10.238.10:FF:000003">
    <property type="entry name" value="Calmodulin A"/>
    <property type="match status" value="1"/>
</dbReference>
<evidence type="ECO:0000256" key="20">
    <source>
        <dbReference type="ARBA" id="ARBA00078496"/>
    </source>
</evidence>
<dbReference type="PROSITE" id="PS50222">
    <property type="entry name" value="EF_HAND_2"/>
    <property type="match status" value="3"/>
</dbReference>
<dbReference type="GO" id="GO:0042171">
    <property type="term" value="F:lysophosphatidic acid acyltransferase activity"/>
    <property type="evidence" value="ECO:0007669"/>
    <property type="project" value="TreeGrafter"/>
</dbReference>
<keyword evidence="12 21" id="KW-0472">Membrane</keyword>
<evidence type="ECO:0000256" key="5">
    <source>
        <dbReference type="ARBA" id="ARBA00022679"/>
    </source>
</evidence>
<comment type="pathway">
    <text evidence="2">Lipid metabolism; phospholipid metabolism.</text>
</comment>
<evidence type="ECO:0000256" key="9">
    <source>
        <dbReference type="ARBA" id="ARBA00022989"/>
    </source>
</evidence>
<dbReference type="PROSITE" id="PS00018">
    <property type="entry name" value="EF_HAND_1"/>
    <property type="match status" value="1"/>
</dbReference>
<keyword evidence="5 23" id="KW-0808">Transferase</keyword>
<accession>A0A6J7ZX04</accession>
<dbReference type="InterPro" id="IPR011992">
    <property type="entry name" value="EF-hand-dom_pair"/>
</dbReference>
<evidence type="ECO:0000256" key="10">
    <source>
        <dbReference type="ARBA" id="ARBA00023098"/>
    </source>
</evidence>
<gene>
    <name evidence="23" type="ORF">MCOR_1069</name>
</gene>
<evidence type="ECO:0000256" key="7">
    <source>
        <dbReference type="ARBA" id="ARBA00022737"/>
    </source>
</evidence>
<dbReference type="SUPFAM" id="SSF47473">
    <property type="entry name" value="EF-hand"/>
    <property type="match status" value="2"/>
</dbReference>
<feature type="domain" description="EF-hand" evidence="22">
    <location>
        <begin position="508"/>
        <end position="543"/>
    </location>
</feature>
<dbReference type="InterPro" id="IPR002048">
    <property type="entry name" value="EF_hand_dom"/>
</dbReference>
<evidence type="ECO:0000259" key="22">
    <source>
        <dbReference type="PROSITE" id="PS50222"/>
    </source>
</evidence>
<dbReference type="OrthoDB" id="272512at2759"/>
<keyword evidence="11" id="KW-0518">Myosin</keyword>
<evidence type="ECO:0000256" key="18">
    <source>
        <dbReference type="ARBA" id="ARBA00025707"/>
    </source>
</evidence>
<evidence type="ECO:0000256" key="14">
    <source>
        <dbReference type="ARBA" id="ARBA00023179"/>
    </source>
</evidence>
<dbReference type="GO" id="GO:0016020">
    <property type="term" value="C:membrane"/>
    <property type="evidence" value="ECO:0007669"/>
    <property type="project" value="UniProtKB-SubCell"/>
</dbReference>
<evidence type="ECO:0000256" key="4">
    <source>
        <dbReference type="ARBA" id="ARBA00022516"/>
    </source>
</evidence>
<keyword evidence="9 21" id="KW-1133">Transmembrane helix</keyword>
<evidence type="ECO:0000256" key="15">
    <source>
        <dbReference type="ARBA" id="ARBA00023209"/>
    </source>
</evidence>
<dbReference type="GO" id="GO:0016459">
    <property type="term" value="C:myosin complex"/>
    <property type="evidence" value="ECO:0007669"/>
    <property type="project" value="UniProtKB-KW"/>
</dbReference>
<evidence type="ECO:0000313" key="24">
    <source>
        <dbReference type="Proteomes" id="UP000507470"/>
    </source>
</evidence>
<keyword evidence="17 23" id="KW-0012">Acyltransferase</keyword>
<protein>
    <recommendedName>
        <fullName evidence="20">Sulfhydryl light chain</fullName>
    </recommendedName>
</protein>
<keyword evidence="10" id="KW-0443">Lipid metabolism</keyword>
<dbReference type="InterPro" id="IPR002123">
    <property type="entry name" value="Plipid/glycerol_acylTrfase"/>
</dbReference>
<comment type="pathway">
    <text evidence="18">Phospholipid metabolism.</text>
</comment>
<keyword evidence="7" id="KW-0677">Repeat</keyword>
<evidence type="ECO:0000256" key="13">
    <source>
        <dbReference type="ARBA" id="ARBA00023175"/>
    </source>
</evidence>
<dbReference type="UniPathway" id="UPA00085"/>
<organism evidence="23 24">
    <name type="scientific">Mytilus coruscus</name>
    <name type="common">Sea mussel</name>
    <dbReference type="NCBI Taxonomy" id="42192"/>
    <lineage>
        <taxon>Eukaryota</taxon>
        <taxon>Metazoa</taxon>
        <taxon>Spiralia</taxon>
        <taxon>Lophotrochozoa</taxon>
        <taxon>Mollusca</taxon>
        <taxon>Bivalvia</taxon>
        <taxon>Autobranchia</taxon>
        <taxon>Pteriomorphia</taxon>
        <taxon>Mytilida</taxon>
        <taxon>Mytiloidea</taxon>
        <taxon>Mytilidae</taxon>
        <taxon>Mytilinae</taxon>
        <taxon>Mytilus</taxon>
    </lineage>
</organism>
<evidence type="ECO:0000256" key="17">
    <source>
        <dbReference type="ARBA" id="ARBA00023315"/>
    </source>
</evidence>
<comment type="subcellular location">
    <subcellularLocation>
        <location evidence="1">Membrane</location>
    </subcellularLocation>
</comment>
<evidence type="ECO:0000256" key="11">
    <source>
        <dbReference type="ARBA" id="ARBA00023123"/>
    </source>
</evidence>
<dbReference type="GO" id="GO:0008374">
    <property type="term" value="F:O-acyltransferase activity"/>
    <property type="evidence" value="ECO:0007669"/>
    <property type="project" value="InterPro"/>
</dbReference>
<keyword evidence="4" id="KW-0444">Lipid biosynthesis</keyword>
<dbReference type="GO" id="GO:0005509">
    <property type="term" value="F:calcium ion binding"/>
    <property type="evidence" value="ECO:0007669"/>
    <property type="project" value="InterPro"/>
</dbReference>
<keyword evidence="8" id="KW-0106">Calcium</keyword>
<feature type="transmembrane region" description="Helical" evidence="21">
    <location>
        <begin position="36"/>
        <end position="62"/>
    </location>
</feature>
<dbReference type="SUPFAM" id="SSF69593">
    <property type="entry name" value="Glycerol-3-phosphate (1)-acyltransferase"/>
    <property type="match status" value="1"/>
</dbReference>
<evidence type="ECO:0000256" key="6">
    <source>
        <dbReference type="ARBA" id="ARBA00022692"/>
    </source>
</evidence>
<dbReference type="PRINTS" id="PR00450">
    <property type="entry name" value="RECOVERIN"/>
</dbReference>
<evidence type="ECO:0000256" key="1">
    <source>
        <dbReference type="ARBA" id="ARBA00004370"/>
    </source>
</evidence>
<dbReference type="Pfam" id="PF13499">
    <property type="entry name" value="EF-hand_7"/>
    <property type="match status" value="1"/>
</dbReference>
<dbReference type="CDD" id="cd00051">
    <property type="entry name" value="EFh"/>
    <property type="match status" value="1"/>
</dbReference>
<dbReference type="InterPro" id="IPR018247">
    <property type="entry name" value="EF_Hand_1_Ca_BS"/>
</dbReference>
<keyword evidence="6 21" id="KW-0812">Transmembrane</keyword>
<dbReference type="GO" id="GO:0008654">
    <property type="term" value="P:phospholipid biosynthetic process"/>
    <property type="evidence" value="ECO:0007669"/>
    <property type="project" value="UniProtKB-KW"/>
</dbReference>
<sequence length="568" mass="65248">MKRQIAIPRQMSLITPEILNPFVHKIHLSFMQKIQIVFMSLFVVPIRLLMIFTCLIFAWMLAKASLAFRSKEEQDKPMKGWRNMLRPVIVLFCQGVFLMGGFWITVKGKLASCKEGPIIALAPHSSYFDSLVIVYLNLSTIVVKSSTEFIPIFGTLIEYTQPLYVQREDPNSRKNIMKEMTRRAKTMGEWPQIIIFPEGTCTNRSCLIGFKQGAFYPGVPVQPVCIRYLNSLDTYTWTWEGPGAFTCLWLSLCQFNNKLELEFLPVYNPNEEEKQDPTLYASNVRQKMAESLKIPFTDHTYDDVRLMQKAAKLNLPHTAGLIEFQKLHSKLGISFDQMNELLDQFGAISQKDKGSITLGEFAAYLHVPVSPALEEMFSLYDRRKEFSFHFSLNFILELFRISFDQMNELLDQFGAISQKDKGSITLGEFAAYLHVPVSPALEEMFSLYDRNGSETIDFREYIIGLSLISQPVNNDDTLKLAFQLFDNGDKGYITQEELTGILTNAFGIDDLDVEKLFQEVDINKDDKITFDEFRKYAETKPEYAKLFMTYQELKKVLNTNGNGISKLE</sequence>
<evidence type="ECO:0000256" key="16">
    <source>
        <dbReference type="ARBA" id="ARBA00023264"/>
    </source>
</evidence>
<feature type="domain" description="EF-hand" evidence="22">
    <location>
        <begin position="436"/>
        <end position="471"/>
    </location>
</feature>
<proteinExistence type="inferred from homology"/>
<evidence type="ECO:0000256" key="21">
    <source>
        <dbReference type="SAM" id="Phobius"/>
    </source>
</evidence>
<comment type="similarity">
    <text evidence="3">Belongs to the 1-acyl-sn-glycerol-3-phosphate acyltransferase family.</text>
</comment>
<reference evidence="23 24" key="1">
    <citation type="submission" date="2020-06" db="EMBL/GenBank/DDBJ databases">
        <authorList>
            <person name="Li R."/>
            <person name="Bekaert M."/>
        </authorList>
    </citation>
    <scope>NUCLEOTIDE SEQUENCE [LARGE SCALE GENOMIC DNA]</scope>
    <source>
        <strain evidence="24">wild</strain>
    </source>
</reference>
<dbReference type="Gene3D" id="1.10.238.10">
    <property type="entry name" value="EF-hand"/>
    <property type="match status" value="1"/>
</dbReference>
<evidence type="ECO:0000256" key="12">
    <source>
        <dbReference type="ARBA" id="ARBA00023136"/>
    </source>
</evidence>
<dbReference type="PANTHER" id="PTHR23063:SF52">
    <property type="entry name" value="LYSOPHOSPHATIDYLCHOLINE ACYLTRANSFERASE"/>
    <property type="match status" value="1"/>
</dbReference>
<dbReference type="SMART" id="SM00054">
    <property type="entry name" value="EFh"/>
    <property type="match status" value="3"/>
</dbReference>